<feature type="compositionally biased region" description="Basic residues" evidence="1">
    <location>
        <begin position="1"/>
        <end position="10"/>
    </location>
</feature>
<feature type="compositionally biased region" description="Acidic residues" evidence="1">
    <location>
        <begin position="404"/>
        <end position="426"/>
    </location>
</feature>
<feature type="domain" description="Brix" evidence="2">
    <location>
        <begin position="39"/>
        <end position="341"/>
    </location>
</feature>
<dbReference type="GO" id="GO:0030687">
    <property type="term" value="C:preribosome, large subunit precursor"/>
    <property type="evidence" value="ECO:0007669"/>
    <property type="project" value="TreeGrafter"/>
</dbReference>
<dbReference type="GO" id="GO:0000027">
    <property type="term" value="P:ribosomal large subunit assembly"/>
    <property type="evidence" value="ECO:0007669"/>
    <property type="project" value="TreeGrafter"/>
</dbReference>
<dbReference type="PROSITE" id="PS50833">
    <property type="entry name" value="BRIX"/>
    <property type="match status" value="1"/>
</dbReference>
<dbReference type="GO" id="GO:0019843">
    <property type="term" value="F:rRNA binding"/>
    <property type="evidence" value="ECO:0007669"/>
    <property type="project" value="InterPro"/>
</dbReference>
<proteinExistence type="predicted"/>
<sequence length="447" mass="50337">MARRRTKKRTHLPDPNTSKQSSTGVSQPLNASASQIPKTMVIRIGASEIGPSVSSLVRDVRLMMEPHTASRLRERKSNRLKDYVTMAGPLGVTQLLLFSRSDTGHTNLRIARCPRGPTIHFRIKDYSLCKDVRKALRNPKSPGKEFSAPPLLVMNNFTTPVPKNPDGTPGKPPPQDALLTSMFQSMFPPISAQHTPINSIKRIMLLNRHPVEEGSNEYVIDVRHYAISTKSVGLSRPIRRINAAERRIHKNIKPGVKKGALPNLGKLEDIADYMLDPSAAAGGYTSESEVEEDAQVEVLNPTLRGKKKKVLRGPEKKAIHLTELGPRMTLEMMKIEEGMADGKTLWHAYEKKTRADERELEQRHAKKQAEKDKRRKEQAANVAKKKEALEAKKAAKKARKAAGEEVEESEEDEDEDEEMWDDEELDELHNRESEDEGEDDEDEEMED</sequence>
<gene>
    <name evidence="3" type="ORF">FN846DRAFT_942785</name>
</gene>
<name>A0A5J5F0X2_9PEZI</name>
<dbReference type="InterPro" id="IPR007109">
    <property type="entry name" value="Brix"/>
</dbReference>
<dbReference type="InParanoid" id="A0A5J5F0X2"/>
<dbReference type="FunCoup" id="A0A5J5F0X2">
    <property type="interactions" value="870"/>
</dbReference>
<dbReference type="OrthoDB" id="10261452at2759"/>
<accession>A0A5J5F0X2</accession>
<dbReference type="Pfam" id="PF04427">
    <property type="entry name" value="Brix"/>
    <property type="match status" value="1"/>
</dbReference>
<dbReference type="EMBL" id="VXIS01000059">
    <property type="protein sequence ID" value="KAA8909311.1"/>
    <property type="molecule type" value="Genomic_DNA"/>
</dbReference>
<dbReference type="InterPro" id="IPR045112">
    <property type="entry name" value="PPAN-like"/>
</dbReference>
<dbReference type="SMART" id="SM00879">
    <property type="entry name" value="Brix"/>
    <property type="match status" value="1"/>
</dbReference>
<feature type="region of interest" description="Disordered" evidence="1">
    <location>
        <begin position="355"/>
        <end position="447"/>
    </location>
</feature>
<reference evidence="3 4" key="1">
    <citation type="submission" date="2019-09" db="EMBL/GenBank/DDBJ databases">
        <title>Draft genome of the ectomycorrhizal ascomycete Sphaerosporella brunnea.</title>
        <authorList>
            <consortium name="DOE Joint Genome Institute"/>
            <person name="Benucci G.M."/>
            <person name="Marozzi G."/>
            <person name="Antonielli L."/>
            <person name="Sanchez S."/>
            <person name="Marco P."/>
            <person name="Wang X."/>
            <person name="Falini L.B."/>
            <person name="Barry K."/>
            <person name="Haridas S."/>
            <person name="Lipzen A."/>
            <person name="Labutti K."/>
            <person name="Grigoriev I.V."/>
            <person name="Murat C."/>
            <person name="Martin F."/>
            <person name="Albertini E."/>
            <person name="Donnini D."/>
            <person name="Bonito G."/>
        </authorList>
    </citation>
    <scope>NUCLEOTIDE SEQUENCE [LARGE SCALE GENOMIC DNA]</scope>
    <source>
        <strain evidence="3 4">Sb_GMNB300</strain>
    </source>
</reference>
<evidence type="ECO:0000256" key="1">
    <source>
        <dbReference type="SAM" id="MobiDB-lite"/>
    </source>
</evidence>
<feature type="region of interest" description="Disordered" evidence="1">
    <location>
        <begin position="1"/>
        <end position="32"/>
    </location>
</feature>
<feature type="compositionally biased region" description="Basic and acidic residues" evidence="1">
    <location>
        <begin position="355"/>
        <end position="393"/>
    </location>
</feature>
<evidence type="ECO:0000313" key="4">
    <source>
        <dbReference type="Proteomes" id="UP000326924"/>
    </source>
</evidence>
<comment type="caution">
    <text evidence="3">The sequence shown here is derived from an EMBL/GenBank/DDBJ whole genome shotgun (WGS) entry which is preliminary data.</text>
</comment>
<dbReference type="PANTHER" id="PTHR12661">
    <property type="entry name" value="PETER PAN-RELATED"/>
    <property type="match status" value="1"/>
</dbReference>
<feature type="compositionally biased region" description="Polar residues" evidence="1">
    <location>
        <begin position="15"/>
        <end position="32"/>
    </location>
</feature>
<dbReference type="AlphaFoldDB" id="A0A5J5F0X2"/>
<dbReference type="GO" id="GO:0006364">
    <property type="term" value="P:rRNA processing"/>
    <property type="evidence" value="ECO:0007669"/>
    <property type="project" value="InterPro"/>
</dbReference>
<organism evidence="3 4">
    <name type="scientific">Sphaerosporella brunnea</name>
    <dbReference type="NCBI Taxonomy" id="1250544"/>
    <lineage>
        <taxon>Eukaryota</taxon>
        <taxon>Fungi</taxon>
        <taxon>Dikarya</taxon>
        <taxon>Ascomycota</taxon>
        <taxon>Pezizomycotina</taxon>
        <taxon>Pezizomycetes</taxon>
        <taxon>Pezizales</taxon>
        <taxon>Pyronemataceae</taxon>
        <taxon>Sphaerosporella</taxon>
    </lineage>
</organism>
<evidence type="ECO:0000313" key="3">
    <source>
        <dbReference type="EMBL" id="KAA8909311.1"/>
    </source>
</evidence>
<keyword evidence="4" id="KW-1185">Reference proteome</keyword>
<dbReference type="PANTHER" id="PTHR12661:SF5">
    <property type="entry name" value="SUPPRESSOR OF SWI4 1 HOMOLOG"/>
    <property type="match status" value="1"/>
</dbReference>
<dbReference type="Proteomes" id="UP000326924">
    <property type="component" value="Unassembled WGS sequence"/>
</dbReference>
<evidence type="ECO:0000259" key="2">
    <source>
        <dbReference type="PROSITE" id="PS50833"/>
    </source>
</evidence>
<feature type="compositionally biased region" description="Acidic residues" evidence="1">
    <location>
        <begin position="433"/>
        <end position="447"/>
    </location>
</feature>
<protein>
    <submittedName>
        <fullName evidence="3">Brix domain-containing protein c</fullName>
    </submittedName>
</protein>